<protein>
    <submittedName>
        <fullName evidence="6">17015_t:CDS:1</fullName>
    </submittedName>
</protein>
<dbReference type="EMBL" id="CAJVPQ010002466">
    <property type="protein sequence ID" value="CAG8598215.1"/>
    <property type="molecule type" value="Genomic_DNA"/>
</dbReference>
<dbReference type="GO" id="GO:0005524">
    <property type="term" value="F:ATP binding"/>
    <property type="evidence" value="ECO:0007669"/>
    <property type="project" value="UniProtKB-KW"/>
</dbReference>
<dbReference type="GO" id="GO:0004822">
    <property type="term" value="F:isoleucine-tRNA ligase activity"/>
    <property type="evidence" value="ECO:0007669"/>
    <property type="project" value="TreeGrafter"/>
</dbReference>
<keyword evidence="4" id="KW-0648">Protein biosynthesis</keyword>
<keyword evidence="1" id="KW-0436">Ligase</keyword>
<dbReference type="GO" id="GO:0002161">
    <property type="term" value="F:aminoacyl-tRNA deacylase activity"/>
    <property type="evidence" value="ECO:0007669"/>
    <property type="project" value="InterPro"/>
</dbReference>
<keyword evidence="2" id="KW-0547">Nucleotide-binding</keyword>
<dbReference type="GO" id="GO:0006428">
    <property type="term" value="P:isoleucyl-tRNA aminoacylation"/>
    <property type="evidence" value="ECO:0007669"/>
    <property type="project" value="TreeGrafter"/>
</dbReference>
<evidence type="ECO:0000256" key="1">
    <source>
        <dbReference type="ARBA" id="ARBA00022598"/>
    </source>
</evidence>
<feature type="non-terminal residue" evidence="6">
    <location>
        <position position="109"/>
    </location>
</feature>
<dbReference type="Gene3D" id="3.90.740.10">
    <property type="entry name" value="Valyl/Leucyl/Isoleucyl-tRNA synthetase, editing domain"/>
    <property type="match status" value="1"/>
</dbReference>
<comment type="caution">
    <text evidence="6">The sequence shown here is derived from an EMBL/GenBank/DDBJ whole genome shotgun (WGS) entry which is preliminary data.</text>
</comment>
<keyword evidence="3" id="KW-0067">ATP-binding</keyword>
<evidence type="ECO:0000256" key="4">
    <source>
        <dbReference type="ARBA" id="ARBA00022917"/>
    </source>
</evidence>
<evidence type="ECO:0000313" key="7">
    <source>
        <dbReference type="Proteomes" id="UP000789570"/>
    </source>
</evidence>
<evidence type="ECO:0000256" key="5">
    <source>
        <dbReference type="ARBA" id="ARBA00023146"/>
    </source>
</evidence>
<dbReference type="AlphaFoldDB" id="A0A9N9GCV8"/>
<evidence type="ECO:0000256" key="3">
    <source>
        <dbReference type="ARBA" id="ARBA00022840"/>
    </source>
</evidence>
<keyword evidence="5" id="KW-0030">Aminoacyl-tRNA synthetase</keyword>
<dbReference type="InterPro" id="IPR050081">
    <property type="entry name" value="Ile-tRNA_ligase"/>
</dbReference>
<proteinExistence type="predicted"/>
<dbReference type="SUPFAM" id="SSF50677">
    <property type="entry name" value="ValRS/IleRS/LeuRS editing domain"/>
    <property type="match status" value="1"/>
</dbReference>
<sequence length="109" mass="12365">YYPKKDTSLYFKINSPEIAHFLVLGQDLLGKRYSHPYRKDSQGYVVKANEFIQEEEGTSIVHLAPAFGAEDFAIAKKEKMTIDCPVEPNGLFNEKIAISELIGQHYSEP</sequence>
<gene>
    <name evidence="6" type="ORF">FCALED_LOCUS8454</name>
</gene>
<keyword evidence="7" id="KW-1185">Reference proteome</keyword>
<dbReference type="PANTHER" id="PTHR42765">
    <property type="entry name" value="SOLEUCYL-TRNA SYNTHETASE"/>
    <property type="match status" value="1"/>
</dbReference>
<dbReference type="Proteomes" id="UP000789570">
    <property type="component" value="Unassembled WGS sequence"/>
</dbReference>
<accession>A0A9N9GCV8</accession>
<reference evidence="6" key="1">
    <citation type="submission" date="2021-06" db="EMBL/GenBank/DDBJ databases">
        <authorList>
            <person name="Kallberg Y."/>
            <person name="Tangrot J."/>
            <person name="Rosling A."/>
        </authorList>
    </citation>
    <scope>NUCLEOTIDE SEQUENCE</scope>
    <source>
        <strain evidence="6">UK204</strain>
    </source>
</reference>
<evidence type="ECO:0000256" key="2">
    <source>
        <dbReference type="ARBA" id="ARBA00022741"/>
    </source>
</evidence>
<organism evidence="6 7">
    <name type="scientific">Funneliformis caledonium</name>
    <dbReference type="NCBI Taxonomy" id="1117310"/>
    <lineage>
        <taxon>Eukaryota</taxon>
        <taxon>Fungi</taxon>
        <taxon>Fungi incertae sedis</taxon>
        <taxon>Mucoromycota</taxon>
        <taxon>Glomeromycotina</taxon>
        <taxon>Glomeromycetes</taxon>
        <taxon>Glomerales</taxon>
        <taxon>Glomeraceae</taxon>
        <taxon>Funneliformis</taxon>
    </lineage>
</organism>
<dbReference type="GO" id="GO:0005829">
    <property type="term" value="C:cytosol"/>
    <property type="evidence" value="ECO:0007669"/>
    <property type="project" value="TreeGrafter"/>
</dbReference>
<dbReference type="OrthoDB" id="10264412at2759"/>
<evidence type="ECO:0000313" key="6">
    <source>
        <dbReference type="EMBL" id="CAG8598215.1"/>
    </source>
</evidence>
<name>A0A9N9GCV8_9GLOM</name>
<dbReference type="PANTHER" id="PTHR42765:SF1">
    <property type="entry name" value="ISOLEUCINE--TRNA LIGASE, MITOCHONDRIAL"/>
    <property type="match status" value="1"/>
</dbReference>
<dbReference type="InterPro" id="IPR009008">
    <property type="entry name" value="Val/Leu/Ile-tRNA-synth_edit"/>
</dbReference>